<keyword evidence="3" id="KW-0472">Membrane</keyword>
<keyword evidence="5" id="KW-0449">Lipoprotein</keyword>
<feature type="chain" id="PRO_5036043920" evidence="6">
    <location>
        <begin position="25"/>
        <end position="435"/>
    </location>
</feature>
<keyword evidence="2 6" id="KW-0732">Signal</keyword>
<keyword evidence="9" id="KW-1185">Reference proteome</keyword>
<evidence type="ECO:0000313" key="10">
    <source>
        <dbReference type="Proteomes" id="UP000239720"/>
    </source>
</evidence>
<name>A0A2K9ET17_9FIRM</name>
<evidence type="ECO:0000313" key="9">
    <source>
        <dbReference type="Proteomes" id="UP000233534"/>
    </source>
</evidence>
<dbReference type="Pfam" id="PF13416">
    <property type="entry name" value="SBP_bac_8"/>
    <property type="match status" value="1"/>
</dbReference>
<dbReference type="OrthoDB" id="2823382at2"/>
<sequence>MRKNIKLIALLVASVFLVFTIGCAKEVEGSDEDVLRGDAKGQSEESINEDDDGTVVLKFWSWFSYENIIREFEKENEGIKVEQQLFEFGKCEEAYMEAITKGEGPDVLILDSSFFGTFTASGILQDLLQEPFSAGKYKDDFLGWESGFSVNNDELLALTINTSPYVTIYRADIMEEYGFPHEPEEFGEFIKEPENILEIARKLKEDDKYIFHFPTDLPDLVGGTLGFFNEKLEYTRFGDLFELALNMAKETYQNELESKVNFWGESGEEAVKENRLVMITAGSYAMSNIRRYAPEQSGLWRVTTPPLGVASWASDSKIAINSQSEHKEEAWRLVEHIATHKSFRQHIDVVPGYIPIHGDEINTTREEEYFGNQIVYPLLEELAINMVQYRLTPFDSQALQMYRDGVWQAVGSSSPAKVHIEKMKKEIEAAVKLTQ</sequence>
<dbReference type="KEGG" id="hsc:HVS_14145"/>
<dbReference type="EMBL" id="CP025197">
    <property type="protein sequence ID" value="AUG58690.1"/>
    <property type="molecule type" value="Genomic_DNA"/>
</dbReference>
<dbReference type="Proteomes" id="UP000233534">
    <property type="component" value="Chromosome"/>
</dbReference>
<dbReference type="Proteomes" id="UP000239720">
    <property type="component" value="Unassembled WGS sequence"/>
</dbReference>
<evidence type="ECO:0000313" key="8">
    <source>
        <dbReference type="EMBL" id="PQQ66203.1"/>
    </source>
</evidence>
<reference evidence="7 9" key="1">
    <citation type="submission" date="2017-12" db="EMBL/GenBank/DDBJ databases">
        <title>Complete genome sequence of Herbivorax saccincola GGR1, a novel Cellulosome-producing hydrolytic bacterium in a thermophilic biogas plant, established by Illumina and Nanopore MinION sequencing.</title>
        <authorList>
            <person name="Pechtl A."/>
            <person name="Ruckert C."/>
            <person name="Koeck D.E."/>
            <person name="Maus I."/>
            <person name="Winkler A."/>
            <person name="Kalinowski J."/>
            <person name="Puhler A."/>
            <person name="Schwarz W.W."/>
            <person name="Zverlov V.V."/>
            <person name="Schluter A."/>
            <person name="Liebl W."/>
        </authorList>
    </citation>
    <scope>NUCLEOTIDE SEQUENCE [LARGE SCALE GENOMIC DNA]</scope>
    <source>
        <strain evidence="7">GGR1</strain>
        <strain evidence="9">SR1</strain>
    </source>
</reference>
<dbReference type="Gene3D" id="3.40.190.10">
    <property type="entry name" value="Periplasmic binding protein-like II"/>
    <property type="match status" value="1"/>
</dbReference>
<dbReference type="SUPFAM" id="SSF53850">
    <property type="entry name" value="Periplasmic binding protein-like II"/>
    <property type="match status" value="1"/>
</dbReference>
<dbReference type="InterPro" id="IPR050490">
    <property type="entry name" value="Bact_solute-bd_prot1"/>
</dbReference>
<organism evidence="7 9">
    <name type="scientific">Acetivibrio saccincola</name>
    <dbReference type="NCBI Taxonomy" id="1677857"/>
    <lineage>
        <taxon>Bacteria</taxon>
        <taxon>Bacillati</taxon>
        <taxon>Bacillota</taxon>
        <taxon>Clostridia</taxon>
        <taxon>Eubacteriales</taxon>
        <taxon>Oscillospiraceae</taxon>
        <taxon>Acetivibrio</taxon>
    </lineage>
</organism>
<evidence type="ECO:0000256" key="4">
    <source>
        <dbReference type="ARBA" id="ARBA00023139"/>
    </source>
</evidence>
<dbReference type="InterPro" id="IPR006059">
    <property type="entry name" value="SBP"/>
</dbReference>
<evidence type="ECO:0000256" key="2">
    <source>
        <dbReference type="ARBA" id="ARBA00022729"/>
    </source>
</evidence>
<gene>
    <name evidence="8" type="ORF">B9R14_05185</name>
    <name evidence="7" type="ORF">HVS_14145</name>
</gene>
<evidence type="ECO:0000256" key="5">
    <source>
        <dbReference type="ARBA" id="ARBA00023288"/>
    </source>
</evidence>
<reference evidence="8 10" key="2">
    <citation type="journal article" date="2018" name="Syst. Appl. Microbiol.">
        <title>Characterization and high-quality draft genome sequence of Herbivorax saccincola A7, an anaerobic, alkaliphilic, thermophilic, cellulolytic, and xylanolytic bacterium.</title>
        <authorList>
            <person name="Aikawa S."/>
            <person name="Baramee S."/>
            <person name="Sermsathanaswadi J."/>
            <person name="Thianheng P."/>
            <person name="Tachaapaikoon C."/>
            <person name="Shikata A."/>
            <person name="Waeonukul R."/>
            <person name="Pason P."/>
            <person name="Ratanakhanokchai K."/>
            <person name="Kosugi A."/>
        </authorList>
    </citation>
    <scope>NUCLEOTIDE SEQUENCE [LARGE SCALE GENOMIC DNA]</scope>
    <source>
        <strain evidence="8 10">A7</strain>
    </source>
</reference>
<evidence type="ECO:0000313" key="7">
    <source>
        <dbReference type="EMBL" id="AUG58690.1"/>
    </source>
</evidence>
<evidence type="ECO:0000256" key="6">
    <source>
        <dbReference type="SAM" id="SignalP"/>
    </source>
</evidence>
<dbReference type="PANTHER" id="PTHR43649">
    <property type="entry name" value="ARABINOSE-BINDING PROTEIN-RELATED"/>
    <property type="match status" value="1"/>
</dbReference>
<evidence type="ECO:0000256" key="1">
    <source>
        <dbReference type="ARBA" id="ARBA00022475"/>
    </source>
</evidence>
<dbReference type="PROSITE" id="PS51257">
    <property type="entry name" value="PROKAR_LIPOPROTEIN"/>
    <property type="match status" value="1"/>
</dbReference>
<keyword evidence="1" id="KW-1003">Cell membrane</keyword>
<dbReference type="PANTHER" id="PTHR43649:SF33">
    <property type="entry name" value="POLYGALACTURONAN_RHAMNOGALACTURONAN-BINDING PROTEIN YTCQ"/>
    <property type="match status" value="1"/>
</dbReference>
<feature type="signal peptide" evidence="6">
    <location>
        <begin position="1"/>
        <end position="24"/>
    </location>
</feature>
<protein>
    <submittedName>
        <fullName evidence="7">Bacterial extracellular solute-binding protein</fullName>
    </submittedName>
</protein>
<dbReference type="AlphaFoldDB" id="A0A2K9ET17"/>
<keyword evidence="4" id="KW-0564">Palmitate</keyword>
<dbReference type="RefSeq" id="WP_101303300.1">
    <property type="nucleotide sequence ID" value="NZ_CP025197.1"/>
</dbReference>
<accession>A0A2K9ET17</accession>
<proteinExistence type="predicted"/>
<evidence type="ECO:0000256" key="3">
    <source>
        <dbReference type="ARBA" id="ARBA00023136"/>
    </source>
</evidence>
<dbReference type="EMBL" id="NEMB01000003">
    <property type="protein sequence ID" value="PQQ66203.1"/>
    <property type="molecule type" value="Genomic_DNA"/>
</dbReference>